<dbReference type="EMBL" id="FORO01000013">
    <property type="protein sequence ID" value="SFJ07213.1"/>
    <property type="molecule type" value="Genomic_DNA"/>
</dbReference>
<organism evidence="1 3">
    <name type="scientific">Natronobacterium gregoryi</name>
    <dbReference type="NCBI Taxonomy" id="44930"/>
    <lineage>
        <taxon>Archaea</taxon>
        <taxon>Methanobacteriati</taxon>
        <taxon>Methanobacteriota</taxon>
        <taxon>Stenosarchaea group</taxon>
        <taxon>Halobacteria</taxon>
        <taxon>Halobacteriales</taxon>
        <taxon>Natrialbaceae</taxon>
        <taxon>Natronobacterium</taxon>
    </lineage>
</organism>
<proteinExistence type="predicted"/>
<evidence type="ECO:0000313" key="3">
    <source>
        <dbReference type="Proteomes" id="UP000182829"/>
    </source>
</evidence>
<gene>
    <name evidence="1" type="ORF">SAMN05443661_11349</name>
    <name evidence="2" type="ORF">SAMN05443661_13123</name>
</gene>
<protein>
    <submittedName>
        <fullName evidence="1">Uncharacterized protein</fullName>
    </submittedName>
</protein>
<dbReference type="EMBL" id="FORO01000031">
    <property type="protein sequence ID" value="SFJ46074.1"/>
    <property type="molecule type" value="Genomic_DNA"/>
</dbReference>
<dbReference type="Proteomes" id="UP000182829">
    <property type="component" value="Unassembled WGS sequence"/>
</dbReference>
<sequence length="43" mass="4766">MSDATTSTNPRDSSYEQYVLSEDYEFRASGLLNGESYQPIAGD</sequence>
<dbReference type="AlphaFoldDB" id="A0A1I3ND21"/>
<name>A0A1I3ND21_9EURY</name>
<reference evidence="1 3" key="1">
    <citation type="submission" date="2016-10" db="EMBL/GenBank/DDBJ databases">
        <authorList>
            <person name="de Groot N.N."/>
        </authorList>
    </citation>
    <scope>NUCLEOTIDE SEQUENCE [LARGE SCALE GENOMIC DNA]</scope>
    <source>
        <strain evidence="1 3">SP2</strain>
    </source>
</reference>
<evidence type="ECO:0000313" key="2">
    <source>
        <dbReference type="EMBL" id="SFJ46074.1"/>
    </source>
</evidence>
<accession>A0A1I3ND21</accession>
<evidence type="ECO:0000313" key="1">
    <source>
        <dbReference type="EMBL" id="SFJ07213.1"/>
    </source>
</evidence>